<dbReference type="SUPFAM" id="SSF51604">
    <property type="entry name" value="Enolase C-terminal domain-like"/>
    <property type="match status" value="1"/>
</dbReference>
<accession>A0ABS8NB63</accession>
<name>A0ABS8NB63_9BACT</name>
<evidence type="ECO:0000313" key="2">
    <source>
        <dbReference type="EMBL" id="MCC9640793.1"/>
    </source>
</evidence>
<proteinExistence type="predicted"/>
<keyword evidence="3" id="KW-1185">Reference proteome</keyword>
<organism evidence="2 3">
    <name type="scientific">Rhodopirellula halodulae</name>
    <dbReference type="NCBI Taxonomy" id="2894198"/>
    <lineage>
        <taxon>Bacteria</taxon>
        <taxon>Pseudomonadati</taxon>
        <taxon>Planctomycetota</taxon>
        <taxon>Planctomycetia</taxon>
        <taxon>Pirellulales</taxon>
        <taxon>Pirellulaceae</taxon>
        <taxon>Rhodopirellula</taxon>
    </lineage>
</organism>
<evidence type="ECO:0000313" key="3">
    <source>
        <dbReference type="Proteomes" id="UP001430306"/>
    </source>
</evidence>
<dbReference type="InterPro" id="IPR036849">
    <property type="entry name" value="Enolase-like_C_sf"/>
</dbReference>
<protein>
    <submittedName>
        <fullName evidence="2">Mandelate racemase/muconate lactonizing enzyme family protein</fullName>
    </submittedName>
</protein>
<comment type="caution">
    <text evidence="2">The sequence shown here is derived from an EMBL/GenBank/DDBJ whole genome shotgun (WGS) entry which is preliminary data.</text>
</comment>
<dbReference type="RefSeq" id="WP_230270462.1">
    <property type="nucleotide sequence ID" value="NZ_JAJKFW010000003.1"/>
</dbReference>
<sequence length="469" mass="50527">MSSHAYSFESNPAPTALVKYELSLETEAYRYRTPMKFGGRVVEDVTVLTARCRASNAAGKTADGDSIGVGSMTMGVAWAWPDASVPDATKLEAVLEMASRMAAKVNEMSGQSTGHPMQLCLSLAQHHATIANEVEDSQELSSPIPELAILLASSPVEAALFDAHGKASGQSSYALLSKEHLPQDLGQLLGDDQYTNVWLDQIISANPVATLPLYHLVGALDPLTEEEVETPVGDGLPETLGEWITRNELTHLKIKLNGDDADWDFCRVRDINAVADATVDRGSSTGKPWWFSLDFNERCEDEAYVLTLLDRLQAECPEAYERIQYIEQPTHRDLTRPDAVTMHLAAKKKPVVIDESLTGLESLRMAVSQGYSGIALKACKGHAEALLLGAVAVHEGLFLCVQDLTCVGASLLHSASLSAHIPGVAAVESNGRQYCPEGNAEWMAKFGPMFEVRGGSVPTSCLDGPGLGY</sequence>
<feature type="domain" description="Enolase C-terminal" evidence="1">
    <location>
        <begin position="243"/>
        <end position="468"/>
    </location>
</feature>
<evidence type="ECO:0000259" key="1">
    <source>
        <dbReference type="Pfam" id="PF13378"/>
    </source>
</evidence>
<dbReference type="InterPro" id="IPR029065">
    <property type="entry name" value="Enolase_C-like"/>
</dbReference>
<dbReference type="Gene3D" id="3.20.20.120">
    <property type="entry name" value="Enolase-like C-terminal domain"/>
    <property type="match status" value="1"/>
</dbReference>
<gene>
    <name evidence="2" type="ORF">LOC71_00785</name>
</gene>
<dbReference type="Pfam" id="PF13378">
    <property type="entry name" value="MR_MLE_C"/>
    <property type="match status" value="1"/>
</dbReference>
<dbReference type="EMBL" id="JAJKFW010000003">
    <property type="protein sequence ID" value="MCC9640793.1"/>
    <property type="molecule type" value="Genomic_DNA"/>
</dbReference>
<reference evidence="2" key="1">
    <citation type="submission" date="2021-11" db="EMBL/GenBank/DDBJ databases">
        <title>Genome sequence.</title>
        <authorList>
            <person name="Sun Q."/>
        </authorList>
    </citation>
    <scope>NUCLEOTIDE SEQUENCE</scope>
    <source>
        <strain evidence="2">JC740</strain>
    </source>
</reference>
<dbReference type="Proteomes" id="UP001430306">
    <property type="component" value="Unassembled WGS sequence"/>
</dbReference>